<feature type="domain" description="M23ase beta-sheet core" evidence="3">
    <location>
        <begin position="205"/>
        <end position="299"/>
    </location>
</feature>
<evidence type="ECO:0000313" key="4">
    <source>
        <dbReference type="EMBL" id="MCT4795333.1"/>
    </source>
</evidence>
<dbReference type="EMBL" id="JANIEK010000023">
    <property type="protein sequence ID" value="MCT4795333.1"/>
    <property type="molecule type" value="Genomic_DNA"/>
</dbReference>
<feature type="chain" id="PRO_5047018727" evidence="2">
    <location>
        <begin position="25"/>
        <end position="328"/>
    </location>
</feature>
<evidence type="ECO:0000256" key="1">
    <source>
        <dbReference type="SAM" id="Coils"/>
    </source>
</evidence>
<keyword evidence="1" id="KW-0175">Coiled coil</keyword>
<accession>A0ABT2KWL9</accession>
<dbReference type="InterPro" id="IPR016047">
    <property type="entry name" value="M23ase_b-sheet_dom"/>
</dbReference>
<comment type="caution">
    <text evidence="4">The sequence shown here is derived from an EMBL/GenBank/DDBJ whole genome shotgun (WGS) entry which is preliminary data.</text>
</comment>
<dbReference type="RefSeq" id="WP_034807825.1">
    <property type="nucleotide sequence ID" value="NZ_JANIEK010000023.1"/>
</dbReference>
<organism evidence="4 5">
    <name type="scientific">Exiguobacterium alkaliphilum</name>
    <dbReference type="NCBI Taxonomy" id="1428684"/>
    <lineage>
        <taxon>Bacteria</taxon>
        <taxon>Bacillati</taxon>
        <taxon>Bacillota</taxon>
        <taxon>Bacilli</taxon>
        <taxon>Bacillales</taxon>
        <taxon>Bacillales Family XII. Incertae Sedis</taxon>
        <taxon>Exiguobacterium</taxon>
    </lineage>
</organism>
<name>A0ABT2KWL9_9BACL</name>
<dbReference type="Gene3D" id="1.10.287.1490">
    <property type="match status" value="1"/>
</dbReference>
<evidence type="ECO:0000259" key="3">
    <source>
        <dbReference type="Pfam" id="PF01551"/>
    </source>
</evidence>
<dbReference type="Pfam" id="PF01551">
    <property type="entry name" value="Peptidase_M23"/>
    <property type="match status" value="1"/>
</dbReference>
<dbReference type="PANTHER" id="PTHR21666">
    <property type="entry name" value="PEPTIDASE-RELATED"/>
    <property type="match status" value="1"/>
</dbReference>
<dbReference type="InterPro" id="IPR011055">
    <property type="entry name" value="Dup_hybrid_motif"/>
</dbReference>
<keyword evidence="5" id="KW-1185">Reference proteome</keyword>
<evidence type="ECO:0000313" key="5">
    <source>
        <dbReference type="Proteomes" id="UP001206821"/>
    </source>
</evidence>
<dbReference type="SUPFAM" id="SSF51261">
    <property type="entry name" value="Duplicated hybrid motif"/>
    <property type="match status" value="1"/>
</dbReference>
<keyword evidence="2" id="KW-0732">Signal</keyword>
<feature type="coiled-coil region" evidence="1">
    <location>
        <begin position="32"/>
        <end position="87"/>
    </location>
</feature>
<dbReference type="Proteomes" id="UP001206821">
    <property type="component" value="Unassembled WGS sequence"/>
</dbReference>
<feature type="coiled-coil region" evidence="1">
    <location>
        <begin position="118"/>
        <end position="173"/>
    </location>
</feature>
<sequence length="328" mass="35012">MLKQFMITAGVGVFILSGAQTASANDITPATLLNTTKSIEKTEQEVKQSKQAVAKAEQQIEQIEAKAETLQAEIDDVTKQIDAYRDELAPADASLFQQVLSSVLPSAKAEAAESEKQHQAILNQKATAKKTLDDLSAQQEEVTASKEETQSAYAAAAEQMKAQSNKLNDLKKQHAAMAPDKFMMPANGRLSQGFGPASGQFGYTFHNGIDIAAKVGTPIYAAADGKVIEVSGRGPYGKHVKIEHNIDGQKWTTVYAHMHKIDVKKGQTVRQAEGIGQIGNTGNSSGPHLHFEVHKGSYSFSPSSAGNTVDPMKVAELLGGASAVKATY</sequence>
<dbReference type="InterPro" id="IPR050570">
    <property type="entry name" value="Cell_wall_metabolism_enzyme"/>
</dbReference>
<gene>
    <name evidence="4" type="ORF">NQG31_07225</name>
</gene>
<protein>
    <submittedName>
        <fullName evidence="4">Peptidoglycan DD-metalloendopeptidase family protein</fullName>
    </submittedName>
</protein>
<feature type="signal peptide" evidence="2">
    <location>
        <begin position="1"/>
        <end position="24"/>
    </location>
</feature>
<dbReference type="CDD" id="cd12797">
    <property type="entry name" value="M23_peptidase"/>
    <property type="match status" value="1"/>
</dbReference>
<reference evidence="4 5" key="1">
    <citation type="submission" date="2022-07" db="EMBL/GenBank/DDBJ databases">
        <title>Genomic and pangenome structural analysis of the polyextremophile Exiguobacterium.</title>
        <authorList>
            <person name="Shen L."/>
        </authorList>
    </citation>
    <scope>NUCLEOTIDE SEQUENCE [LARGE SCALE GENOMIC DNA]</scope>
    <source>
        <strain evidence="4 5">12_1</strain>
    </source>
</reference>
<proteinExistence type="predicted"/>
<dbReference type="PANTHER" id="PTHR21666:SF270">
    <property type="entry name" value="MUREIN HYDROLASE ACTIVATOR ENVC"/>
    <property type="match status" value="1"/>
</dbReference>
<dbReference type="Gene3D" id="2.70.70.10">
    <property type="entry name" value="Glucose Permease (Domain IIA)"/>
    <property type="match status" value="1"/>
</dbReference>
<evidence type="ECO:0000256" key="2">
    <source>
        <dbReference type="SAM" id="SignalP"/>
    </source>
</evidence>